<reference evidence="2" key="1">
    <citation type="journal article" date="2023" name="Mol. Phylogenet. Evol.">
        <title>Genome-scale phylogeny and comparative genomics of the fungal order Sordariales.</title>
        <authorList>
            <person name="Hensen N."/>
            <person name="Bonometti L."/>
            <person name="Westerberg I."/>
            <person name="Brannstrom I.O."/>
            <person name="Guillou S."/>
            <person name="Cros-Aarteil S."/>
            <person name="Calhoun S."/>
            <person name="Haridas S."/>
            <person name="Kuo A."/>
            <person name="Mondo S."/>
            <person name="Pangilinan J."/>
            <person name="Riley R."/>
            <person name="LaButti K."/>
            <person name="Andreopoulos B."/>
            <person name="Lipzen A."/>
            <person name="Chen C."/>
            <person name="Yan M."/>
            <person name="Daum C."/>
            <person name="Ng V."/>
            <person name="Clum A."/>
            <person name="Steindorff A."/>
            <person name="Ohm R.A."/>
            <person name="Martin F."/>
            <person name="Silar P."/>
            <person name="Natvig D.O."/>
            <person name="Lalanne C."/>
            <person name="Gautier V."/>
            <person name="Ament-Velasquez S.L."/>
            <person name="Kruys A."/>
            <person name="Hutchinson M.I."/>
            <person name="Powell A.J."/>
            <person name="Barry K."/>
            <person name="Miller A.N."/>
            <person name="Grigoriev I.V."/>
            <person name="Debuchy R."/>
            <person name="Gladieux P."/>
            <person name="Hiltunen Thoren M."/>
            <person name="Johannesson H."/>
        </authorList>
    </citation>
    <scope>NUCLEOTIDE SEQUENCE</scope>
    <source>
        <strain evidence="2">CBS 626.80</strain>
    </source>
</reference>
<comment type="caution">
    <text evidence="2">The sequence shown here is derived from an EMBL/GenBank/DDBJ whole genome shotgun (WGS) entry which is preliminary data.</text>
</comment>
<protein>
    <recommendedName>
        <fullName evidence="1">Integrase zinc-binding domain-containing protein</fullName>
    </recommendedName>
</protein>
<gene>
    <name evidence="2" type="ORF">QBC32DRAFT_199805</name>
</gene>
<dbReference type="AlphaFoldDB" id="A0AAN6NIV7"/>
<accession>A0AAN6NIV7</accession>
<evidence type="ECO:0000313" key="2">
    <source>
        <dbReference type="EMBL" id="KAK3946636.1"/>
    </source>
</evidence>
<evidence type="ECO:0000259" key="1">
    <source>
        <dbReference type="Pfam" id="PF17921"/>
    </source>
</evidence>
<keyword evidence="3" id="KW-1185">Reference proteome</keyword>
<dbReference type="PANTHER" id="PTHR37984:SF5">
    <property type="entry name" value="PROTEIN NYNRIN-LIKE"/>
    <property type="match status" value="1"/>
</dbReference>
<feature type="domain" description="Integrase zinc-binding" evidence="1">
    <location>
        <begin position="7"/>
        <end position="59"/>
    </location>
</feature>
<dbReference type="Proteomes" id="UP001303222">
    <property type="component" value="Unassembled WGS sequence"/>
</dbReference>
<dbReference type="EMBL" id="MU859614">
    <property type="protein sequence ID" value="KAK3946636.1"/>
    <property type="molecule type" value="Genomic_DNA"/>
</dbReference>
<dbReference type="Gene3D" id="1.10.340.70">
    <property type="match status" value="1"/>
</dbReference>
<dbReference type="PANTHER" id="PTHR37984">
    <property type="entry name" value="PROTEIN CBG26694"/>
    <property type="match status" value="1"/>
</dbReference>
<feature type="non-terminal residue" evidence="2">
    <location>
        <position position="122"/>
    </location>
</feature>
<organism evidence="2 3">
    <name type="scientific">Pseudoneurospora amorphoporcata</name>
    <dbReference type="NCBI Taxonomy" id="241081"/>
    <lineage>
        <taxon>Eukaryota</taxon>
        <taxon>Fungi</taxon>
        <taxon>Dikarya</taxon>
        <taxon>Ascomycota</taxon>
        <taxon>Pezizomycotina</taxon>
        <taxon>Sordariomycetes</taxon>
        <taxon>Sordariomycetidae</taxon>
        <taxon>Sordariales</taxon>
        <taxon>Sordariaceae</taxon>
        <taxon>Pseudoneurospora</taxon>
    </lineage>
</organism>
<name>A0AAN6NIV7_9PEZI</name>
<dbReference type="InterPro" id="IPR050951">
    <property type="entry name" value="Retrovirus_Pol_polyprotein"/>
</dbReference>
<dbReference type="InterPro" id="IPR041588">
    <property type="entry name" value="Integrase_H2C2"/>
</dbReference>
<sequence length="122" mass="14397">VVDGSTQQYSIFKKCHQEAGHKGREGTYRRIVDHYYWRGIYGDVERWVKQCPECQKWRPQRYQEAALYSFPASQPAWKWHLDVQFMPGGEKRCVLLECRCDLTGWVEAAVFENLTSMGVSRF</sequence>
<proteinExistence type="predicted"/>
<feature type="non-terminal residue" evidence="2">
    <location>
        <position position="1"/>
    </location>
</feature>
<dbReference type="Pfam" id="PF17921">
    <property type="entry name" value="Integrase_H2C2"/>
    <property type="match status" value="1"/>
</dbReference>
<evidence type="ECO:0000313" key="3">
    <source>
        <dbReference type="Proteomes" id="UP001303222"/>
    </source>
</evidence>
<reference evidence="2" key="2">
    <citation type="submission" date="2023-06" db="EMBL/GenBank/DDBJ databases">
        <authorList>
            <consortium name="Lawrence Berkeley National Laboratory"/>
            <person name="Mondo S.J."/>
            <person name="Hensen N."/>
            <person name="Bonometti L."/>
            <person name="Westerberg I."/>
            <person name="Brannstrom I.O."/>
            <person name="Guillou S."/>
            <person name="Cros-Aarteil S."/>
            <person name="Calhoun S."/>
            <person name="Haridas S."/>
            <person name="Kuo A."/>
            <person name="Pangilinan J."/>
            <person name="Riley R."/>
            <person name="Labutti K."/>
            <person name="Andreopoulos B."/>
            <person name="Lipzen A."/>
            <person name="Chen C."/>
            <person name="Yanf M."/>
            <person name="Daum C."/>
            <person name="Ng V."/>
            <person name="Clum A."/>
            <person name="Steindorff A."/>
            <person name="Ohm R."/>
            <person name="Martin F."/>
            <person name="Silar P."/>
            <person name="Natvig D."/>
            <person name="Lalanne C."/>
            <person name="Gautier V."/>
            <person name="Ament-Velasquez S.L."/>
            <person name="Kruys A."/>
            <person name="Hutchinson M.I."/>
            <person name="Powell A.J."/>
            <person name="Barry K."/>
            <person name="Miller A.N."/>
            <person name="Grigoriev I.V."/>
            <person name="Debuchy R."/>
            <person name="Gladieux P."/>
            <person name="Thoren M.H."/>
            <person name="Johannesson H."/>
        </authorList>
    </citation>
    <scope>NUCLEOTIDE SEQUENCE</scope>
    <source>
        <strain evidence="2">CBS 626.80</strain>
    </source>
</reference>